<dbReference type="GO" id="GO:0004357">
    <property type="term" value="F:glutamate-cysteine ligase activity"/>
    <property type="evidence" value="ECO:0007669"/>
    <property type="project" value="InterPro"/>
</dbReference>
<dbReference type="RefSeq" id="WP_058511011.1">
    <property type="nucleotide sequence ID" value="NZ_LNYY01000019.1"/>
</dbReference>
<dbReference type="Pfam" id="PF04107">
    <property type="entry name" value="GCS2"/>
    <property type="match status" value="1"/>
</dbReference>
<dbReference type="InterPro" id="IPR006336">
    <property type="entry name" value="GCS2"/>
</dbReference>
<keyword evidence="2" id="KW-1185">Reference proteome</keyword>
<dbReference type="Proteomes" id="UP000054926">
    <property type="component" value="Unassembled WGS sequence"/>
</dbReference>
<sequence>MEACELSIGLELEANVIDIDTGKAILNFNNGEFQKLSSYLFSQGYPALQTEFDAATIELSTLPCHDLDLAFKNLSENLSSTNNFLYQQGRLLLLLGLHPGRGRDELIMTDSPYCRASLPLMAEQGGPLFYCSFQINLGVDVRDIDYLIPLCHWLQVYMWPCSVITQSSPIFASRNTNYKSFRVRLNDAISGSRTGPLSLDLYDLSEFKYYCHNLPDEANALRKYNVWYDIFPKLIDEKNPSAGYRIEIRLADTTELAKLYAFTQAMVLTFMSVLHKLKAKEPLVLPKHRWFMLNRDSLLKKGREARITYNGEEFYSVPDYLNTIWRPLVTNYAKHFNIDMNHLITQLTGDSRSNEMLKQFETMTTDHIALNYAYYDYGDGPGRPPAENVQLFL</sequence>
<dbReference type="PANTHER" id="PTHR36510">
    <property type="entry name" value="GLUTAMATE--CYSTEINE LIGASE 2-RELATED"/>
    <property type="match status" value="1"/>
</dbReference>
<organism evidence="1 2">
    <name type="scientific">Legionella steelei</name>
    <dbReference type="NCBI Taxonomy" id="947033"/>
    <lineage>
        <taxon>Bacteria</taxon>
        <taxon>Pseudomonadati</taxon>
        <taxon>Pseudomonadota</taxon>
        <taxon>Gammaproteobacteria</taxon>
        <taxon>Legionellales</taxon>
        <taxon>Legionellaceae</taxon>
        <taxon>Legionella</taxon>
    </lineage>
</organism>
<evidence type="ECO:0000313" key="2">
    <source>
        <dbReference type="Proteomes" id="UP000054926"/>
    </source>
</evidence>
<name>A0A0W0ZJI4_9GAMM</name>
<gene>
    <name evidence="1" type="primary">ybdK</name>
    <name evidence="1" type="ORF">Lste_2212</name>
</gene>
<reference evidence="1 2" key="1">
    <citation type="submission" date="2015-11" db="EMBL/GenBank/DDBJ databases">
        <title>Genomic analysis of 38 Legionella species identifies large and diverse effector repertoires.</title>
        <authorList>
            <person name="Burstein D."/>
            <person name="Amaro F."/>
            <person name="Zusman T."/>
            <person name="Lifshitz Z."/>
            <person name="Cohen O."/>
            <person name="Gilbert J.A."/>
            <person name="Pupko T."/>
            <person name="Shuman H.A."/>
            <person name="Segal G."/>
        </authorList>
    </citation>
    <scope>NUCLEOTIDE SEQUENCE [LARGE SCALE GENOMIC DNA]</scope>
    <source>
        <strain evidence="1 2">IMVS3376</strain>
    </source>
</reference>
<accession>A0A0W0ZJI4</accession>
<proteinExistence type="predicted"/>
<dbReference type="SUPFAM" id="SSF55931">
    <property type="entry name" value="Glutamine synthetase/guanido kinase"/>
    <property type="match status" value="1"/>
</dbReference>
<dbReference type="GO" id="GO:0042398">
    <property type="term" value="P:modified amino acid biosynthetic process"/>
    <property type="evidence" value="ECO:0007669"/>
    <property type="project" value="InterPro"/>
</dbReference>
<dbReference type="InterPro" id="IPR014746">
    <property type="entry name" value="Gln_synth/guanido_kin_cat_dom"/>
</dbReference>
<dbReference type="Gene3D" id="3.30.590.20">
    <property type="match status" value="1"/>
</dbReference>
<dbReference type="PATRIC" id="fig|947033.5.peg.2344"/>
<comment type="caution">
    <text evidence="1">The sequence shown here is derived from an EMBL/GenBank/DDBJ whole genome shotgun (WGS) entry which is preliminary data.</text>
</comment>
<dbReference type="AlphaFoldDB" id="A0A0W0ZJI4"/>
<dbReference type="OrthoDB" id="5647127at2"/>
<dbReference type="STRING" id="947033.Lste_2212"/>
<dbReference type="InterPro" id="IPR050141">
    <property type="entry name" value="GCL_type2/YbdK_subfam"/>
</dbReference>
<dbReference type="PANTHER" id="PTHR36510:SF3">
    <property type="entry name" value="CONSERVED PROTEIN"/>
    <property type="match status" value="1"/>
</dbReference>
<keyword evidence="1" id="KW-0436">Ligase</keyword>
<dbReference type="EMBL" id="LNYY01000019">
    <property type="protein sequence ID" value="KTD69054.1"/>
    <property type="molecule type" value="Genomic_DNA"/>
</dbReference>
<protein>
    <submittedName>
        <fullName evidence="1">Carboxylate-amine ligase YbdK</fullName>
    </submittedName>
</protein>
<evidence type="ECO:0000313" key="1">
    <source>
        <dbReference type="EMBL" id="KTD69054.1"/>
    </source>
</evidence>